<reference evidence="22" key="1">
    <citation type="submission" date="2015-08" db="EMBL/GenBank/DDBJ databases">
        <authorList>
            <person name="Kim K.M."/>
        </authorList>
    </citation>
    <scope>NUCLEOTIDE SEQUENCE [LARGE SCALE GENOMIC DNA]</scope>
    <source>
        <strain evidence="22">KCTC 23892</strain>
    </source>
</reference>
<dbReference type="GO" id="GO:0009073">
    <property type="term" value="P:aromatic amino acid family biosynthetic process"/>
    <property type="evidence" value="ECO:0007669"/>
    <property type="project" value="UniProtKB-KW"/>
</dbReference>
<feature type="domain" description="3-dehydroquinate synthase C-terminal" evidence="20">
    <location>
        <begin position="181"/>
        <end position="328"/>
    </location>
</feature>
<keyword evidence="15 18" id="KW-0057">Aromatic amino acid biosynthesis</keyword>
<comment type="similarity">
    <text evidence="6 18">Belongs to the sugar phosphate cyclases superfamily. Dehydroquinate synthase family.</text>
</comment>
<dbReference type="GO" id="GO:0000166">
    <property type="term" value="F:nucleotide binding"/>
    <property type="evidence" value="ECO:0007669"/>
    <property type="project" value="UniProtKB-KW"/>
</dbReference>
<evidence type="ECO:0000256" key="3">
    <source>
        <dbReference type="ARBA" id="ARBA00003485"/>
    </source>
</evidence>
<feature type="binding site" evidence="18">
    <location>
        <begin position="105"/>
        <end position="109"/>
    </location>
    <ligand>
        <name>NAD(+)</name>
        <dbReference type="ChEBI" id="CHEBI:57540"/>
    </ligand>
</feature>
<organism evidence="21 22">
    <name type="scientific">Kangiella sediminilitoris</name>
    <dbReference type="NCBI Taxonomy" id="1144748"/>
    <lineage>
        <taxon>Bacteria</taxon>
        <taxon>Pseudomonadati</taxon>
        <taxon>Pseudomonadota</taxon>
        <taxon>Gammaproteobacteria</taxon>
        <taxon>Kangiellales</taxon>
        <taxon>Kangiellaceae</taxon>
        <taxon>Kangiella</taxon>
    </lineage>
</organism>
<keyword evidence="13 18" id="KW-0862">Zinc</keyword>
<name>A0A1B3B8J1_9GAMM</name>
<feature type="binding site" evidence="18">
    <location>
        <position position="247"/>
    </location>
    <ligand>
        <name>Zn(2+)</name>
        <dbReference type="ChEBI" id="CHEBI:29105"/>
    </ligand>
</feature>
<evidence type="ECO:0000256" key="1">
    <source>
        <dbReference type="ARBA" id="ARBA00001393"/>
    </source>
</evidence>
<evidence type="ECO:0000256" key="13">
    <source>
        <dbReference type="ARBA" id="ARBA00022833"/>
    </source>
</evidence>
<dbReference type="EC" id="4.2.3.4" evidence="7 18"/>
<dbReference type="PATRIC" id="fig|1144748.3.peg.375"/>
<feature type="binding site" evidence="18">
    <location>
        <begin position="169"/>
        <end position="172"/>
    </location>
    <ligand>
        <name>NAD(+)</name>
        <dbReference type="ChEBI" id="CHEBI:57540"/>
    </ligand>
</feature>
<evidence type="ECO:0000256" key="8">
    <source>
        <dbReference type="ARBA" id="ARBA00017684"/>
    </source>
</evidence>
<keyword evidence="16 18" id="KW-0456">Lyase</keyword>
<comment type="cofactor">
    <cofactor evidence="18">
        <name>Co(2+)</name>
        <dbReference type="ChEBI" id="CHEBI:48828"/>
    </cofactor>
    <cofactor evidence="18">
        <name>Zn(2+)</name>
        <dbReference type="ChEBI" id="CHEBI:29105"/>
    </cofactor>
    <text evidence="18">Binds 1 divalent metal cation per subunit. Can use either Co(2+) or Zn(2+).</text>
</comment>
<dbReference type="KEGG" id="ksd:KS2013_370"/>
<keyword evidence="14 18" id="KW-0520">NAD</keyword>
<evidence type="ECO:0000259" key="19">
    <source>
        <dbReference type="Pfam" id="PF01761"/>
    </source>
</evidence>
<dbReference type="InterPro" id="IPR016037">
    <property type="entry name" value="DHQ_synth_AroB"/>
</dbReference>
<dbReference type="InterPro" id="IPR056179">
    <property type="entry name" value="DHQS_C"/>
</dbReference>
<evidence type="ECO:0000256" key="10">
    <source>
        <dbReference type="ARBA" id="ARBA00022605"/>
    </source>
</evidence>
<proteinExistence type="inferred from homology"/>
<evidence type="ECO:0000256" key="4">
    <source>
        <dbReference type="ARBA" id="ARBA00004496"/>
    </source>
</evidence>
<evidence type="ECO:0000256" key="9">
    <source>
        <dbReference type="ARBA" id="ARBA00022490"/>
    </source>
</evidence>
<comment type="function">
    <text evidence="3 18">Catalyzes the conversion of 3-deoxy-D-arabino-heptulosonate 7-phosphate (DAHP) to dehydroquinate (DHQ).</text>
</comment>
<evidence type="ECO:0000256" key="7">
    <source>
        <dbReference type="ARBA" id="ARBA00013031"/>
    </source>
</evidence>
<feature type="binding site" evidence="18">
    <location>
        <begin position="71"/>
        <end position="76"/>
    </location>
    <ligand>
        <name>NAD(+)</name>
        <dbReference type="ChEBI" id="CHEBI:57540"/>
    </ligand>
</feature>
<comment type="pathway">
    <text evidence="5 18">Metabolic intermediate biosynthesis; chorismate biosynthesis; chorismate from D-erythrose 4-phosphate and phosphoenolpyruvate: step 2/7.</text>
</comment>
<dbReference type="Gene3D" id="3.40.50.1970">
    <property type="match status" value="1"/>
</dbReference>
<dbReference type="RefSeq" id="WP_068988866.1">
    <property type="nucleotide sequence ID" value="NZ_CP012418.1"/>
</dbReference>
<evidence type="ECO:0000259" key="20">
    <source>
        <dbReference type="Pfam" id="PF24621"/>
    </source>
</evidence>
<evidence type="ECO:0000256" key="2">
    <source>
        <dbReference type="ARBA" id="ARBA00001911"/>
    </source>
</evidence>
<dbReference type="GO" id="GO:0005737">
    <property type="term" value="C:cytoplasm"/>
    <property type="evidence" value="ECO:0007669"/>
    <property type="project" value="UniProtKB-SubCell"/>
</dbReference>
<dbReference type="HAMAP" id="MF_00110">
    <property type="entry name" value="DHQ_synthase"/>
    <property type="match status" value="1"/>
</dbReference>
<dbReference type="GO" id="GO:0008652">
    <property type="term" value="P:amino acid biosynthetic process"/>
    <property type="evidence" value="ECO:0007669"/>
    <property type="project" value="UniProtKB-KW"/>
</dbReference>
<feature type="binding site" evidence="18">
    <location>
        <begin position="129"/>
        <end position="130"/>
    </location>
    <ligand>
        <name>NAD(+)</name>
        <dbReference type="ChEBI" id="CHEBI:57540"/>
    </ligand>
</feature>
<keyword evidence="22" id="KW-1185">Reference proteome</keyword>
<dbReference type="UniPathway" id="UPA00053">
    <property type="reaction ID" value="UER00085"/>
</dbReference>
<comment type="subcellular location">
    <subcellularLocation>
        <location evidence="4 18">Cytoplasm</location>
    </subcellularLocation>
</comment>
<evidence type="ECO:0000256" key="15">
    <source>
        <dbReference type="ARBA" id="ARBA00023141"/>
    </source>
</evidence>
<evidence type="ECO:0000256" key="16">
    <source>
        <dbReference type="ARBA" id="ARBA00023239"/>
    </source>
</evidence>
<comment type="cofactor">
    <cofactor evidence="2 18">
        <name>NAD(+)</name>
        <dbReference type="ChEBI" id="CHEBI:57540"/>
    </cofactor>
</comment>
<dbReference type="AlphaFoldDB" id="A0A1B3B8J1"/>
<dbReference type="GO" id="GO:0009423">
    <property type="term" value="P:chorismate biosynthetic process"/>
    <property type="evidence" value="ECO:0007669"/>
    <property type="project" value="UniProtKB-UniRule"/>
</dbReference>
<dbReference type="PIRSF" id="PIRSF001455">
    <property type="entry name" value="DHQ_synth"/>
    <property type="match status" value="1"/>
</dbReference>
<dbReference type="OrthoDB" id="9806583at2"/>
<keyword evidence="9 18" id="KW-0963">Cytoplasm</keyword>
<dbReference type="GO" id="GO:0046872">
    <property type="term" value="F:metal ion binding"/>
    <property type="evidence" value="ECO:0007669"/>
    <property type="project" value="UniProtKB-KW"/>
</dbReference>
<feature type="domain" description="3-dehydroquinate synthase N-terminal" evidence="19">
    <location>
        <begin position="67"/>
        <end position="179"/>
    </location>
</feature>
<dbReference type="SUPFAM" id="SSF56796">
    <property type="entry name" value="Dehydroquinate synthase-like"/>
    <property type="match status" value="1"/>
</dbReference>
<dbReference type="Gene3D" id="1.20.1090.10">
    <property type="entry name" value="Dehydroquinate synthase-like - alpha domain"/>
    <property type="match status" value="1"/>
</dbReference>
<comment type="catalytic activity">
    <reaction evidence="1 18">
        <text>7-phospho-2-dehydro-3-deoxy-D-arabino-heptonate = 3-dehydroquinate + phosphate</text>
        <dbReference type="Rhea" id="RHEA:21968"/>
        <dbReference type="ChEBI" id="CHEBI:32364"/>
        <dbReference type="ChEBI" id="CHEBI:43474"/>
        <dbReference type="ChEBI" id="CHEBI:58394"/>
        <dbReference type="EC" id="4.2.3.4"/>
    </reaction>
</comment>
<gene>
    <name evidence="18" type="primary">aroB</name>
    <name evidence="21" type="ORF">KS2013_370</name>
</gene>
<dbReference type="Pfam" id="PF24621">
    <property type="entry name" value="DHQS_C"/>
    <property type="match status" value="1"/>
</dbReference>
<dbReference type="InterPro" id="IPR030963">
    <property type="entry name" value="DHQ_synth_fam"/>
</dbReference>
<evidence type="ECO:0000256" key="6">
    <source>
        <dbReference type="ARBA" id="ARBA00005412"/>
    </source>
</evidence>
<evidence type="ECO:0000256" key="18">
    <source>
        <dbReference type="HAMAP-Rule" id="MF_00110"/>
    </source>
</evidence>
<feature type="binding site" evidence="18">
    <location>
        <position position="184"/>
    </location>
    <ligand>
        <name>Zn(2+)</name>
        <dbReference type="ChEBI" id="CHEBI:29105"/>
    </ligand>
</feature>
<dbReference type="InterPro" id="IPR050071">
    <property type="entry name" value="Dehydroquinate_synthase"/>
</dbReference>
<dbReference type="EMBL" id="CP012418">
    <property type="protein sequence ID" value="AOE49095.1"/>
    <property type="molecule type" value="Genomic_DNA"/>
</dbReference>
<feature type="binding site" evidence="18">
    <location>
        <position position="151"/>
    </location>
    <ligand>
        <name>NAD(+)</name>
        <dbReference type="ChEBI" id="CHEBI:57540"/>
    </ligand>
</feature>
<sequence>MKTLDLRLISKESSYQIVIGKGLLSDSKTISEVIRGQQVFIVSNETVAPLYLDTLRSSLNQYQIFEYILPDGEVHKSFENYSRIINVMLDSGLRRNSTLIALGGGVVGDMAGFAAATYQRGIDFIQVPTTLLSQVDSSVGGKTAVNHPKGKNMIGAFHQPKRVVTDISTLHTLPENEFKAGLAEIVKVAVVCDEDFFNWLELNVDSILSGEEQALIYMINRACEIKANVVRQDEKEQGIRAWLNYGHTFGHAIENSLGYGQLLHGEAVSIGMVLAAEYASSEKLITKSKAGKIKQLLIKFSLPVNMKPFKRLLTADGLVDAMMMDKKNVDQCLTLILPKSIGEVTINHKVEPKSVRQFLRQYVA</sequence>
<dbReference type="NCBIfam" id="TIGR01357">
    <property type="entry name" value="aroB"/>
    <property type="match status" value="1"/>
</dbReference>
<dbReference type="STRING" id="1144748.KS2013_370"/>
<dbReference type="PANTHER" id="PTHR43622:SF7">
    <property type="entry name" value="3-DEHYDROQUINATE SYNTHASE, CHLOROPLASTIC"/>
    <property type="match status" value="1"/>
</dbReference>
<accession>A0A1B3B8J1</accession>
<dbReference type="PANTHER" id="PTHR43622">
    <property type="entry name" value="3-DEHYDROQUINATE SYNTHASE"/>
    <property type="match status" value="1"/>
</dbReference>
<evidence type="ECO:0000313" key="21">
    <source>
        <dbReference type="EMBL" id="AOE49095.1"/>
    </source>
</evidence>
<dbReference type="InterPro" id="IPR030960">
    <property type="entry name" value="DHQS/DOIS_N"/>
</dbReference>
<evidence type="ECO:0000313" key="22">
    <source>
        <dbReference type="Proteomes" id="UP000094147"/>
    </source>
</evidence>
<dbReference type="FunFam" id="3.40.50.1970:FF:000001">
    <property type="entry name" value="3-dehydroquinate synthase"/>
    <property type="match status" value="1"/>
</dbReference>
<evidence type="ECO:0000256" key="14">
    <source>
        <dbReference type="ARBA" id="ARBA00023027"/>
    </source>
</evidence>
<evidence type="ECO:0000256" key="11">
    <source>
        <dbReference type="ARBA" id="ARBA00022723"/>
    </source>
</evidence>
<keyword evidence="11 18" id="KW-0479">Metal-binding</keyword>
<feature type="binding site" evidence="18">
    <location>
        <position position="264"/>
    </location>
    <ligand>
        <name>Zn(2+)</name>
        <dbReference type="ChEBI" id="CHEBI:29105"/>
    </ligand>
</feature>
<feature type="binding site" evidence="18">
    <location>
        <position position="142"/>
    </location>
    <ligand>
        <name>NAD(+)</name>
        <dbReference type="ChEBI" id="CHEBI:57540"/>
    </ligand>
</feature>
<dbReference type="Proteomes" id="UP000094147">
    <property type="component" value="Chromosome"/>
</dbReference>
<dbReference type="GO" id="GO:0003856">
    <property type="term" value="F:3-dehydroquinate synthase activity"/>
    <property type="evidence" value="ECO:0007669"/>
    <property type="project" value="UniProtKB-UniRule"/>
</dbReference>
<dbReference type="CDD" id="cd08195">
    <property type="entry name" value="DHQS"/>
    <property type="match status" value="1"/>
</dbReference>
<keyword evidence="12 18" id="KW-0547">Nucleotide-binding</keyword>
<evidence type="ECO:0000256" key="5">
    <source>
        <dbReference type="ARBA" id="ARBA00004661"/>
    </source>
</evidence>
<evidence type="ECO:0000256" key="17">
    <source>
        <dbReference type="ARBA" id="ARBA00023285"/>
    </source>
</evidence>
<keyword evidence="17 18" id="KW-0170">Cobalt</keyword>
<evidence type="ECO:0000256" key="12">
    <source>
        <dbReference type="ARBA" id="ARBA00022741"/>
    </source>
</evidence>
<keyword evidence="10 18" id="KW-0028">Amino-acid biosynthesis</keyword>
<protein>
    <recommendedName>
        <fullName evidence="8 18">3-dehydroquinate synthase</fullName>
        <shortName evidence="18">DHQS</shortName>
        <ecNumber evidence="7 18">4.2.3.4</ecNumber>
    </recommendedName>
</protein>
<dbReference type="Pfam" id="PF01761">
    <property type="entry name" value="DHQ_synthase"/>
    <property type="match status" value="1"/>
</dbReference>